<dbReference type="Proteomes" id="UP001056164">
    <property type="component" value="Chromosome"/>
</dbReference>
<evidence type="ECO:0000259" key="1">
    <source>
        <dbReference type="Pfam" id="PF14393"/>
    </source>
</evidence>
<evidence type="ECO:0000313" key="2">
    <source>
        <dbReference type="EMBL" id="USS90340.1"/>
    </source>
</evidence>
<proteinExistence type="predicted"/>
<dbReference type="RefSeq" id="WP_252794849.1">
    <property type="nucleotide sequence ID" value="NZ_CP097121.1"/>
</dbReference>
<gene>
    <name evidence="2" type="ORF">M3M37_05725</name>
</gene>
<sequence>MRIKILVATHKDALMPVKDDLYLPVLVGADQNFKDQKGYQLDNQGENISRLNPNFNELTAVYWAFKNLHNVDAVGLVHYRRLFSKHLSRNINNVLDYQEAEELLKKAPIVLPRKRHYVVETIYSHYVHSHHKEPLELTKKIIATDYPDYLLAFNQVMESRSAHMFNMFIMKTDYFNKYCEWLFGILFKVRGQLDISDYSEQEARVFGYLSELLMDVWIKTNNIDYVECNWIQTGDRHLVKKAIGFLKRKISSNVGEDNTHY</sequence>
<name>A0ABY5BZ74_9LACO</name>
<evidence type="ECO:0000313" key="3">
    <source>
        <dbReference type="Proteomes" id="UP001056164"/>
    </source>
</evidence>
<accession>A0ABY5BZ74</accession>
<dbReference type="EMBL" id="CP097121">
    <property type="protein sequence ID" value="USS90340.1"/>
    <property type="molecule type" value="Genomic_DNA"/>
</dbReference>
<reference evidence="2" key="1">
    <citation type="submission" date="2022-05" db="EMBL/GenBank/DDBJ databases">
        <authorList>
            <person name="Oliphant S.A."/>
            <person name="Watson-Haigh N.S."/>
            <person name="Sumby K.M."/>
            <person name="Gardner J.M."/>
            <person name="Jiranek V."/>
        </authorList>
    </citation>
    <scope>NUCLEOTIDE SEQUENCE</scope>
    <source>
        <strain evidence="2">KI4_A6</strain>
    </source>
</reference>
<dbReference type="InterPro" id="IPR025536">
    <property type="entry name" value="DUF4422"/>
</dbReference>
<feature type="domain" description="DUF4422" evidence="1">
    <location>
        <begin position="4"/>
        <end position="221"/>
    </location>
</feature>
<keyword evidence="3" id="KW-1185">Reference proteome</keyword>
<organism evidence="2 3">
    <name type="scientific">Fructilactobacillus carniphilus</name>
    <dbReference type="NCBI Taxonomy" id="2940297"/>
    <lineage>
        <taxon>Bacteria</taxon>
        <taxon>Bacillati</taxon>
        <taxon>Bacillota</taxon>
        <taxon>Bacilli</taxon>
        <taxon>Lactobacillales</taxon>
        <taxon>Lactobacillaceae</taxon>
        <taxon>Fructilactobacillus</taxon>
    </lineage>
</organism>
<protein>
    <submittedName>
        <fullName evidence="2">DUF4422 domain-containing protein</fullName>
    </submittedName>
</protein>
<dbReference type="Pfam" id="PF14393">
    <property type="entry name" value="DUF4422"/>
    <property type="match status" value="1"/>
</dbReference>